<feature type="compositionally biased region" description="Basic and acidic residues" evidence="2">
    <location>
        <begin position="456"/>
        <end position="465"/>
    </location>
</feature>
<sequence length="1436" mass="165787">MENISHSGNPNRSASSLTKKPYNGSNNGTGGFSYNSGKTINTTTTYDDVFGGPPRFGAPTLSPRLEDYCEIFSGFNGSSRAAVSSIPVLDLPLVDDRDVYFDVRSHGFDYREVFGGFNDLDLAPSYEELFLQQRSTVADNDSSDDAWTPEEVESCSGGTKSPCFSNGRDSYDSIEGSTEFNISYNKATQISGDSNMSSSGVIRVADLGAIPGYTVAVDGMISGSGTKKLKEEIGPSSIGKYAFEDKEDRGQKYYSGAKSFISEPFVTVSEIGLKTHPTGIPPPTRPPPILKSGFRSSASDSRTTGSERSTDSSSPPFFDVEVDASSAAVREAMVNAEAKLKSAKELFERKRDGTRIPKNNRMREEGKSSNTARKSLKDKHGSKSLSSQGSLNSDGNDEWKEATEFVELVRTELPRNADENSGGKGVSIPLNAEFMDQELTWAANVDWDKQRRRAKGVRDDHEAKKLPKHPPTRKVESRHKRHEDRLAENAPEERKNEKSRHVELQSDRIPHRQTAEKNQECVFEWEQNARKLREALGLADNESTLEVSLELNGNGKKLRMPGETGQNETKMNEALQRIEEETRIKEARRVKEENDRRKREAFEKAENEKRLKVAFEQEEKERKIKEAREREENKRRVIEAREKAEQERKMKEQQELELQLKEAFEKEEKNRRMREAREKAEHERKIKAALEEENERKIKEAFEKEEKNRRMREALEKAEHERKIKAALEEEKERKIKEDFEKEENERRLKEAREKAENERKMKAALEEEKERKIREAHEKEENERRINEAREKAELEQRLKEALEQEEKERRIKEFQEREEKERKAKEVLEQAENERKLKEALEKKEKERRLKEAREKEENEKKLKEAIELEEKEKRLIEAFERAEIVRRLKEDLEQEEMKMRLQEAKEREERERTHRENQKHQENRTKQQEYTGEESDQKQRDACEMEKTFETTKEAHGEQWSNDSLSDTLEEDERVDNHESVNKQKEEEGPSQRQSMSEEACPWKVFEKNLKDASQKEETNELDTESSLFERNEEAPQLGENGRYNQQNGDSGEKSASFTESIQGEKLEQKSKIFESSKDANASVLKRDIGMKTDVKERSEGVVVEDENVRKAGVGRDRRNPEESKSSAPKTSSGFTQAGLNQDAKVERPLPSRVSALREKEAERLKRERDSELERLRKIEEEREREREREKDRMAFDQRALADARERLERACAEAREKSLPDKLTIEARLRAERAAVERATTEARERAAEKAAFEARERMERSVSDKQFQSSASFGAPRYQNSPGADGESPQRYTSRLERHRRTADRVAKALAEKNMRDLVAQREQAERIRIAETLDAEVKRWSNGKEGNIRALLSTLQYILGPESGWQPLPLTEVITSAAVKRAYRKATLCVHPDKLQQRGANIHQKYICEKVFDLLKEAWNRFNSEESKKI</sequence>
<feature type="region of interest" description="Disordered" evidence="2">
    <location>
        <begin position="273"/>
        <end position="318"/>
    </location>
</feature>
<feature type="region of interest" description="Disordered" evidence="2">
    <location>
        <begin position="552"/>
        <end position="571"/>
    </location>
</feature>
<dbReference type="InterPro" id="IPR001623">
    <property type="entry name" value="DnaJ_domain"/>
</dbReference>
<feature type="region of interest" description="Disordered" evidence="2">
    <location>
        <begin position="891"/>
        <end position="1197"/>
    </location>
</feature>
<feature type="compositionally biased region" description="Basic and acidic residues" evidence="2">
    <location>
        <begin position="978"/>
        <end position="993"/>
    </location>
</feature>
<feature type="compositionally biased region" description="Polar residues" evidence="2">
    <location>
        <begin position="1129"/>
        <end position="1143"/>
    </location>
</feature>
<dbReference type="PANTHER" id="PTHR23172:SF87">
    <property type="entry name" value="CHAPERONE DNAJ-DOMAIN SUPERFAMILY PROTEIN"/>
    <property type="match status" value="1"/>
</dbReference>
<feature type="compositionally biased region" description="Basic and acidic residues" evidence="2">
    <location>
        <begin position="1008"/>
        <end position="1022"/>
    </location>
</feature>
<dbReference type="FunFam" id="1.10.287.110:FF:000009">
    <property type="entry name" value="Auxilin-related protein 1"/>
    <property type="match status" value="1"/>
</dbReference>
<feature type="compositionally biased region" description="Basic and acidic residues" evidence="2">
    <location>
        <begin position="346"/>
        <end position="367"/>
    </location>
</feature>
<name>A0ABD1B9C8_CARAN</name>
<gene>
    <name evidence="4" type="ORF">V5N11_024089</name>
</gene>
<dbReference type="Gene3D" id="1.10.287.110">
    <property type="entry name" value="DnaJ domain"/>
    <property type="match status" value="1"/>
</dbReference>
<feature type="compositionally biased region" description="Basic and acidic residues" evidence="2">
    <location>
        <begin position="1110"/>
        <end position="1128"/>
    </location>
</feature>
<dbReference type="PROSITE" id="PS50076">
    <property type="entry name" value="DNAJ_2"/>
    <property type="match status" value="1"/>
</dbReference>
<dbReference type="Proteomes" id="UP001558713">
    <property type="component" value="Unassembled WGS sequence"/>
</dbReference>
<feature type="domain" description="J" evidence="3">
    <location>
        <begin position="1369"/>
        <end position="1436"/>
    </location>
</feature>
<feature type="region of interest" description="Disordered" evidence="2">
    <location>
        <begin position="1"/>
        <end position="37"/>
    </location>
</feature>
<feature type="compositionally biased region" description="Basic residues" evidence="2">
    <location>
        <begin position="466"/>
        <end position="482"/>
    </location>
</feature>
<feature type="compositionally biased region" description="Basic and acidic residues" evidence="2">
    <location>
        <begin position="1259"/>
        <end position="1268"/>
    </location>
</feature>
<reference evidence="4 5" key="1">
    <citation type="submission" date="2024-04" db="EMBL/GenBank/DDBJ databases">
        <title>Genome assembly C_amara_ONT_v2.</title>
        <authorList>
            <person name="Yant L."/>
            <person name="Moore C."/>
            <person name="Slenker M."/>
        </authorList>
    </citation>
    <scope>NUCLEOTIDE SEQUENCE [LARGE SCALE GENOMIC DNA]</scope>
    <source>
        <tissue evidence="4">Leaf</tissue>
    </source>
</reference>
<feature type="region of interest" description="Disordered" evidence="2">
    <location>
        <begin position="1259"/>
        <end position="1309"/>
    </location>
</feature>
<feature type="compositionally biased region" description="Basic and acidic residues" evidence="2">
    <location>
        <begin position="483"/>
        <end position="518"/>
    </location>
</feature>
<feature type="region of interest" description="Disordered" evidence="2">
    <location>
        <begin position="666"/>
        <end position="688"/>
    </location>
</feature>
<feature type="compositionally biased region" description="Basic and acidic residues" evidence="2">
    <location>
        <begin position="1147"/>
        <end position="1197"/>
    </location>
</feature>
<feature type="compositionally biased region" description="Basic and acidic residues" evidence="2">
    <location>
        <begin position="1066"/>
        <end position="1081"/>
    </location>
</feature>
<feature type="compositionally biased region" description="Basic and acidic residues" evidence="2">
    <location>
        <begin position="938"/>
        <end position="960"/>
    </location>
</feature>
<dbReference type="EMBL" id="JBANAX010000284">
    <property type="protein sequence ID" value="KAL1215531.1"/>
    <property type="molecule type" value="Genomic_DNA"/>
</dbReference>
<comment type="caution">
    <text evidence="4">The sequence shown here is derived from an EMBL/GenBank/DDBJ whole genome shotgun (WGS) entry which is preliminary data.</text>
</comment>
<feature type="compositionally biased region" description="Basic and acidic residues" evidence="2">
    <location>
        <begin position="1088"/>
        <end position="1103"/>
    </location>
</feature>
<feature type="region of interest" description="Disordered" evidence="2">
    <location>
        <begin position="740"/>
        <end position="868"/>
    </location>
</feature>
<dbReference type="PANTHER" id="PTHR23172">
    <property type="entry name" value="AUXILIN/CYCLIN G-ASSOCIATED KINASE-RELATED"/>
    <property type="match status" value="1"/>
</dbReference>
<feature type="compositionally biased region" description="Pro residues" evidence="2">
    <location>
        <begin position="279"/>
        <end position="289"/>
    </location>
</feature>
<feature type="compositionally biased region" description="Basic and acidic residues" evidence="2">
    <location>
        <begin position="891"/>
        <end position="930"/>
    </location>
</feature>
<feature type="region of interest" description="Disordered" evidence="2">
    <location>
        <begin position="346"/>
        <end position="398"/>
    </location>
</feature>
<proteinExistence type="predicted"/>
<feature type="compositionally biased region" description="Polar residues" evidence="2">
    <location>
        <begin position="1046"/>
        <end position="1065"/>
    </location>
</feature>
<feature type="compositionally biased region" description="Polar residues" evidence="2">
    <location>
        <begin position="1269"/>
        <end position="1287"/>
    </location>
</feature>
<evidence type="ECO:0000313" key="4">
    <source>
        <dbReference type="EMBL" id="KAL1215531.1"/>
    </source>
</evidence>
<keyword evidence="5" id="KW-1185">Reference proteome</keyword>
<organism evidence="4 5">
    <name type="scientific">Cardamine amara subsp. amara</name>
    <dbReference type="NCBI Taxonomy" id="228776"/>
    <lineage>
        <taxon>Eukaryota</taxon>
        <taxon>Viridiplantae</taxon>
        <taxon>Streptophyta</taxon>
        <taxon>Embryophyta</taxon>
        <taxon>Tracheophyta</taxon>
        <taxon>Spermatophyta</taxon>
        <taxon>Magnoliopsida</taxon>
        <taxon>eudicotyledons</taxon>
        <taxon>Gunneridae</taxon>
        <taxon>Pentapetalae</taxon>
        <taxon>rosids</taxon>
        <taxon>malvids</taxon>
        <taxon>Brassicales</taxon>
        <taxon>Brassicaceae</taxon>
        <taxon>Cardamineae</taxon>
        <taxon>Cardamine</taxon>
    </lineage>
</organism>
<feature type="compositionally biased region" description="Polar residues" evidence="2">
    <location>
        <begin position="294"/>
        <end position="315"/>
    </location>
</feature>
<evidence type="ECO:0000256" key="2">
    <source>
        <dbReference type="SAM" id="MobiDB-lite"/>
    </source>
</evidence>
<dbReference type="InterPro" id="IPR036869">
    <property type="entry name" value="J_dom_sf"/>
</dbReference>
<accession>A0ABD1B9C8</accession>
<feature type="region of interest" description="Disordered" evidence="2">
    <location>
        <begin position="444"/>
        <end position="518"/>
    </location>
</feature>
<evidence type="ECO:0000313" key="5">
    <source>
        <dbReference type="Proteomes" id="UP001558713"/>
    </source>
</evidence>
<feature type="region of interest" description="Disordered" evidence="2">
    <location>
        <begin position="590"/>
        <end position="637"/>
    </location>
</feature>
<evidence type="ECO:0000259" key="3">
    <source>
        <dbReference type="PROSITE" id="PS50076"/>
    </source>
</evidence>
<feature type="compositionally biased region" description="Low complexity" evidence="2">
    <location>
        <begin position="383"/>
        <end position="394"/>
    </location>
</feature>
<dbReference type="SUPFAM" id="SSF46565">
    <property type="entry name" value="Chaperone J-domain"/>
    <property type="match status" value="1"/>
</dbReference>
<keyword evidence="1" id="KW-0175">Coiled coil</keyword>
<protein>
    <submittedName>
        <fullName evidence="4">Auxilin-like protein 1</fullName>
    </submittedName>
</protein>
<evidence type="ECO:0000256" key="1">
    <source>
        <dbReference type="ARBA" id="ARBA00023054"/>
    </source>
</evidence>